<protein>
    <submittedName>
        <fullName evidence="1">Uncharacterized protein</fullName>
    </submittedName>
</protein>
<keyword evidence="2" id="KW-1185">Reference proteome</keyword>
<gene>
    <name evidence="1" type="ORF">GGQ57_003189</name>
</gene>
<accession>A0ABR6KQW3</accession>
<dbReference type="RefSeq" id="WP_183671438.1">
    <property type="nucleotide sequence ID" value="NZ_BMPB01000007.1"/>
</dbReference>
<dbReference type="EMBL" id="JACHOC010000006">
    <property type="protein sequence ID" value="MBB4623277.1"/>
    <property type="molecule type" value="Genomic_DNA"/>
</dbReference>
<reference evidence="1 2" key="1">
    <citation type="submission" date="2020-08" db="EMBL/GenBank/DDBJ databases">
        <title>Genomic Encyclopedia of Type Strains, Phase IV (KMG-IV): sequencing the most valuable type-strain genomes for metagenomic binning, comparative biology and taxonomic classification.</title>
        <authorList>
            <person name="Goeker M."/>
        </authorList>
    </citation>
    <scope>NUCLEOTIDE SEQUENCE [LARGE SCALE GENOMIC DNA]</scope>
    <source>
        <strain evidence="1 2">DSM 102983</strain>
    </source>
</reference>
<evidence type="ECO:0000313" key="2">
    <source>
        <dbReference type="Proteomes" id="UP000533637"/>
    </source>
</evidence>
<organism evidence="1 2">
    <name type="scientific">Parabacteroides faecis</name>
    <dbReference type="NCBI Taxonomy" id="1217282"/>
    <lineage>
        <taxon>Bacteria</taxon>
        <taxon>Pseudomonadati</taxon>
        <taxon>Bacteroidota</taxon>
        <taxon>Bacteroidia</taxon>
        <taxon>Bacteroidales</taxon>
        <taxon>Tannerellaceae</taxon>
        <taxon>Parabacteroides</taxon>
    </lineage>
</organism>
<proteinExistence type="predicted"/>
<dbReference type="PROSITE" id="PS51257">
    <property type="entry name" value="PROKAR_LIPOPROTEIN"/>
    <property type="match status" value="1"/>
</dbReference>
<name>A0ABR6KQW3_9BACT</name>
<sequence>MKTRNIFIIGLLACCMLSACRKQIMSFETDTFKLEVDANGNISSLLDKTHRTEYLPDGQLSPLLAIRVGGEYENPASASWDDNLGILSLTYPKNGATLLVTTKQEKGFITFELQEVRSDKDIDLVVWGPYATTITQTIGECVGVVRDSLFAIGIQALNPKTIGGYPSTEDDIDPAFDIFATTSLVDVADSMKVLYRGQTAKHTEFGSILQAYCRNRDHERVVPMWGHTHYTAPAYEDGGIIGSKIALFGCPADKVLDHIEEIELTESLPHPELNGVWMKRAPEAAQAYIIYPFNENNIEEAIAFTKRTGLKYLYHGGPFLTWGIFKLNPSEFPTGLDGLKDCVNKAAQSGIKLGFHTLSNFITTNDAYVTPVPDKRLAKVGSSILVSDLSSDQHTVEIADPLFFNQMENNSLHGVMIGDELIRYERVSEAAPWKLLNCQRGALGTKAVAHSKGDTIGKLMDHGYKVFLSDTELTKEIARNIAGIFNYTGVQQISFDGLEGAWSTGLGQYGLSLMMKEWYENLLPEYRNCINDASMTTHYNWHTFTRMNWGEPWYTGFRESQMNYRLMNQDFYRRNLIPCMLGWFKFDANTSIEDIEWLLARSAAFDAGYTLVTNKENVANNGESDAIIKAIREWENARLCGAFPKELKKEMEHVSNEYTLTEISATSWLLSPLQVQRFKHTNKILQPGEPVVSKWEFENKNDRQPVQFILKANDRISDISLEIANYSTVRLDCALEEGQYLKYAGGDSFFIYDKNWNEVRRISTKADQMNVPKGKVSLVFSCTFARLDNMDKYVSAEFKTVGESIRLSATRQKNN</sequence>
<comment type="caution">
    <text evidence="1">The sequence shown here is derived from an EMBL/GenBank/DDBJ whole genome shotgun (WGS) entry which is preliminary data.</text>
</comment>
<evidence type="ECO:0000313" key="1">
    <source>
        <dbReference type="EMBL" id="MBB4623277.1"/>
    </source>
</evidence>
<dbReference type="Proteomes" id="UP000533637">
    <property type="component" value="Unassembled WGS sequence"/>
</dbReference>